<dbReference type="PANTHER" id="PTHR43742">
    <property type="entry name" value="TRIMETHYLAMINE-N-OXIDE REDUCTASE"/>
    <property type="match status" value="1"/>
</dbReference>
<dbReference type="InterPro" id="IPR006656">
    <property type="entry name" value="Mopterin_OxRdtase"/>
</dbReference>
<dbReference type="SMART" id="SM00926">
    <property type="entry name" value="Molybdop_Fe4S4"/>
    <property type="match status" value="1"/>
</dbReference>
<name>A0ABM6MAT5_9SPHN</name>
<dbReference type="Gene3D" id="3.40.50.740">
    <property type="match status" value="1"/>
</dbReference>
<dbReference type="InterPro" id="IPR006963">
    <property type="entry name" value="Mopterin_OxRdtase_4Fe-4S_dom"/>
</dbReference>
<reference evidence="6 7" key="1">
    <citation type="submission" date="2017-03" db="EMBL/GenBank/DDBJ databases">
        <title>Complete genome sequence of Blastomonas fulva degrading microcsystin LR.</title>
        <authorList>
            <person name="Lee H.-g."/>
            <person name="Jin L."/>
            <person name="oh H.-M."/>
        </authorList>
    </citation>
    <scope>NUCLEOTIDE SEQUENCE [LARGE SCALE GENOMIC DNA]</scope>
    <source>
        <strain evidence="6 7">T2</strain>
    </source>
</reference>
<evidence type="ECO:0000256" key="4">
    <source>
        <dbReference type="ARBA" id="ARBA00023014"/>
    </source>
</evidence>
<dbReference type="Pfam" id="PF04879">
    <property type="entry name" value="Molybdop_Fe4S4"/>
    <property type="match status" value="1"/>
</dbReference>
<evidence type="ECO:0000256" key="2">
    <source>
        <dbReference type="ARBA" id="ARBA00022723"/>
    </source>
</evidence>
<dbReference type="Gene3D" id="2.20.25.90">
    <property type="entry name" value="ADC-like domains"/>
    <property type="match status" value="1"/>
</dbReference>
<feature type="domain" description="4Fe-4S Mo/W bis-MGD-type" evidence="5">
    <location>
        <begin position="7"/>
        <end position="63"/>
    </location>
</feature>
<comment type="similarity">
    <text evidence="1">Belongs to the prokaryotic molybdopterin-containing oxidoreductase family.</text>
</comment>
<dbReference type="GeneID" id="303487571"/>
<accession>A0ABM6MAT5</accession>
<evidence type="ECO:0000313" key="7">
    <source>
        <dbReference type="Proteomes" id="UP000258016"/>
    </source>
</evidence>
<dbReference type="CDD" id="cd02782">
    <property type="entry name" value="MopB_CT_1"/>
    <property type="match status" value="1"/>
</dbReference>
<evidence type="ECO:0000256" key="1">
    <source>
        <dbReference type="ARBA" id="ARBA00010312"/>
    </source>
</evidence>
<keyword evidence="3" id="KW-0408">Iron</keyword>
<dbReference type="Proteomes" id="UP000258016">
    <property type="component" value="Chromosome"/>
</dbReference>
<dbReference type="InterPro" id="IPR006657">
    <property type="entry name" value="MoPterin_dinucl-bd_dom"/>
</dbReference>
<evidence type="ECO:0000313" key="6">
    <source>
        <dbReference type="EMBL" id="ASR53189.1"/>
    </source>
</evidence>
<dbReference type="InterPro" id="IPR009010">
    <property type="entry name" value="Asp_de-COase-like_dom_sf"/>
</dbReference>
<sequence>MADESATSIHARTCHLCEANCGVLVEVQGRTVVSIRGNPDHVLSRGHICPKATALADLQDDPDRLRRPVKRVGDSWQEISWDTAFAEIGARMAEVMAGGGQPAMYMGNPNAHNYATGTQTGVLRKAMKLRTLYSASTLDQIPHQLIQMWMYGHNALFPIPDVDRTRFMLIIGGNPLASNGSVWTVPDVKKRLKAVQKRGGQVVVIDPRRTETAKIADAHHFIRPGTDTALLLALLKALDEAGLVKPGRLEPMLDEGWAAAWAAIRGFDVARLAAHCGIAETVIRDLAATLGSGDPAIVYGRMGVSVTEAGALNLWLIQLLNIATGNLDREGGVMFSSPVVDLVAGAGPGTYDRFRSRIGDRPEVISEFPSALLPQEIATSGEGQIKALVVLSGNPVLSAPGAWGEALPLLDLMVSVDMYVTATSAHAHYILPPCGPLEKDHYPLLLGPIAIRNYADYSAATLPMEEGAKADWEIVAEMARAILHARGEAVPNIVPPRTVLASMLARSDYDVTLEELEANPNGRDFGPHVQRLPERLQTPDKRIACAPALCLEALEQWRKALAETPADSLLLIGRRHVRNNNSWLHNSPRLAKGPNRCTAMIHPDDAVAHGVTDGDLVRITSRVGSVEVAAEISEDVMPGVISIPHGFGHDKPGTRLSVAGRRPGVSLNDLTDPQAMDPISGNAVLNGTPVTLERVREAVAAE</sequence>
<evidence type="ECO:0000256" key="3">
    <source>
        <dbReference type="ARBA" id="ARBA00023004"/>
    </source>
</evidence>
<keyword evidence="2" id="KW-0479">Metal-binding</keyword>
<keyword evidence="7" id="KW-1185">Reference proteome</keyword>
<dbReference type="RefSeq" id="WP_117353246.1">
    <property type="nucleotide sequence ID" value="NZ_CP020083.1"/>
</dbReference>
<evidence type="ECO:0000259" key="5">
    <source>
        <dbReference type="PROSITE" id="PS51669"/>
    </source>
</evidence>
<dbReference type="Pfam" id="PF01568">
    <property type="entry name" value="Molydop_binding"/>
    <property type="match status" value="1"/>
</dbReference>
<dbReference type="PROSITE" id="PS51669">
    <property type="entry name" value="4FE4S_MOW_BIS_MGD"/>
    <property type="match status" value="1"/>
</dbReference>
<dbReference type="SUPFAM" id="SSF50692">
    <property type="entry name" value="ADC-like"/>
    <property type="match status" value="1"/>
</dbReference>
<dbReference type="Gene3D" id="3.40.228.10">
    <property type="entry name" value="Dimethylsulfoxide Reductase, domain 2"/>
    <property type="match status" value="1"/>
</dbReference>
<gene>
    <name evidence="6" type="ORF">B5J99_18420</name>
</gene>
<dbReference type="SUPFAM" id="SSF53706">
    <property type="entry name" value="Formate dehydrogenase/DMSO reductase, domains 1-3"/>
    <property type="match status" value="1"/>
</dbReference>
<keyword evidence="4" id="KW-0411">Iron-sulfur</keyword>
<protein>
    <submittedName>
        <fullName evidence="6">Oxidoreductase</fullName>
    </submittedName>
</protein>
<proteinExistence type="inferred from homology"/>
<dbReference type="PANTHER" id="PTHR43742:SF6">
    <property type="entry name" value="OXIDOREDUCTASE YYAE-RELATED"/>
    <property type="match status" value="1"/>
</dbReference>
<dbReference type="EMBL" id="CP020083">
    <property type="protein sequence ID" value="ASR53189.1"/>
    <property type="molecule type" value="Genomic_DNA"/>
</dbReference>
<dbReference type="Pfam" id="PF00384">
    <property type="entry name" value="Molybdopterin"/>
    <property type="match status" value="1"/>
</dbReference>
<dbReference type="InterPro" id="IPR050612">
    <property type="entry name" value="Prok_Mopterin_Oxidored"/>
</dbReference>
<organism evidence="6 7">
    <name type="scientific">Blastomonas fulva</name>
    <dbReference type="NCBI Taxonomy" id="1550728"/>
    <lineage>
        <taxon>Bacteria</taxon>
        <taxon>Pseudomonadati</taxon>
        <taxon>Pseudomonadota</taxon>
        <taxon>Alphaproteobacteria</taxon>
        <taxon>Sphingomonadales</taxon>
        <taxon>Sphingomonadaceae</taxon>
        <taxon>Blastomonas</taxon>
    </lineage>
</organism>
<dbReference type="Gene3D" id="2.40.40.20">
    <property type="match status" value="1"/>
</dbReference>